<feature type="transmembrane region" description="Helical" evidence="9">
    <location>
        <begin position="47"/>
        <end position="70"/>
    </location>
</feature>
<evidence type="ECO:0000256" key="7">
    <source>
        <dbReference type="ARBA" id="ARBA00023010"/>
    </source>
</evidence>
<keyword evidence="9" id="KW-0997">Cell inner membrane</keyword>
<evidence type="ECO:0000256" key="1">
    <source>
        <dbReference type="ARBA" id="ARBA00004370"/>
    </source>
</evidence>
<dbReference type="InterPro" id="IPR038379">
    <property type="entry name" value="SecE_sf"/>
</dbReference>
<comment type="similarity">
    <text evidence="9">Belongs to the SecE/SEC61-gamma family.</text>
</comment>
<keyword evidence="5 9" id="KW-0653">Protein transport</keyword>
<dbReference type="InterPro" id="IPR001901">
    <property type="entry name" value="Translocase_SecE/Sec61-g"/>
</dbReference>
<dbReference type="Pfam" id="PF00584">
    <property type="entry name" value="SecE"/>
    <property type="match status" value="1"/>
</dbReference>
<dbReference type="GO" id="GO:0043952">
    <property type="term" value="P:protein transport by the Sec complex"/>
    <property type="evidence" value="ECO:0007669"/>
    <property type="project" value="UniProtKB-UniRule"/>
</dbReference>
<dbReference type="GO" id="GO:0065002">
    <property type="term" value="P:intracellular protein transmembrane transport"/>
    <property type="evidence" value="ECO:0007669"/>
    <property type="project" value="UniProtKB-UniRule"/>
</dbReference>
<dbReference type="GO" id="GO:0009306">
    <property type="term" value="P:protein secretion"/>
    <property type="evidence" value="ECO:0007669"/>
    <property type="project" value="UniProtKB-UniRule"/>
</dbReference>
<evidence type="ECO:0000256" key="3">
    <source>
        <dbReference type="ARBA" id="ARBA00022475"/>
    </source>
</evidence>
<dbReference type="Gene3D" id="1.20.5.1030">
    <property type="entry name" value="Preprotein translocase secy subunit"/>
    <property type="match status" value="1"/>
</dbReference>
<evidence type="ECO:0000256" key="5">
    <source>
        <dbReference type="ARBA" id="ARBA00022927"/>
    </source>
</evidence>
<dbReference type="GO" id="GO:0031676">
    <property type="term" value="C:plasma membrane-derived thylakoid membrane"/>
    <property type="evidence" value="ECO:0007669"/>
    <property type="project" value="UniProtKB-SubCell"/>
</dbReference>
<keyword evidence="4 9" id="KW-0812">Transmembrane</keyword>
<organism evidence="10">
    <name type="scientific">Symploca sp. SIO1C4</name>
    <dbReference type="NCBI Taxonomy" id="2607765"/>
    <lineage>
        <taxon>Bacteria</taxon>
        <taxon>Bacillati</taxon>
        <taxon>Cyanobacteriota</taxon>
        <taxon>Cyanophyceae</taxon>
        <taxon>Coleofasciculales</taxon>
        <taxon>Coleofasciculaceae</taxon>
        <taxon>Symploca</taxon>
    </lineage>
</organism>
<dbReference type="NCBIfam" id="TIGR00964">
    <property type="entry name" value="secE_bact"/>
    <property type="match status" value="1"/>
</dbReference>
<comment type="caution">
    <text evidence="10">The sequence shown here is derived from an EMBL/GenBank/DDBJ whole genome shotgun (WGS) entry which is preliminary data.</text>
</comment>
<dbReference type="GO" id="GO:0008320">
    <property type="term" value="F:protein transmembrane transporter activity"/>
    <property type="evidence" value="ECO:0007669"/>
    <property type="project" value="UniProtKB-UniRule"/>
</dbReference>
<evidence type="ECO:0000256" key="4">
    <source>
        <dbReference type="ARBA" id="ARBA00022692"/>
    </source>
</evidence>
<keyword evidence="9" id="KW-0793">Thylakoid</keyword>
<keyword evidence="8 9" id="KW-0472">Membrane</keyword>
<evidence type="ECO:0000256" key="8">
    <source>
        <dbReference type="ARBA" id="ARBA00023136"/>
    </source>
</evidence>
<dbReference type="AlphaFoldDB" id="A0A6B3N428"/>
<keyword evidence="6 9" id="KW-1133">Transmembrane helix</keyword>
<dbReference type="PANTHER" id="PTHR33910">
    <property type="entry name" value="PROTEIN TRANSLOCASE SUBUNIT SECE"/>
    <property type="match status" value="1"/>
</dbReference>
<gene>
    <name evidence="9 10" type="primary">secE</name>
    <name evidence="10" type="ORF">F6J89_01310</name>
</gene>
<evidence type="ECO:0000256" key="2">
    <source>
        <dbReference type="ARBA" id="ARBA00022448"/>
    </source>
</evidence>
<keyword evidence="7 9" id="KW-0811">Translocation</keyword>
<comment type="function">
    <text evidence="9">Essential subunit of the Sec protein translocation channel SecYEG. Clamps together the 2 halves of SecY. May contact the channel plug during translocation.</text>
</comment>
<keyword evidence="3 9" id="KW-1003">Cell membrane</keyword>
<dbReference type="EMBL" id="JAAHFQ010000016">
    <property type="protein sequence ID" value="NER26317.1"/>
    <property type="molecule type" value="Genomic_DNA"/>
</dbReference>
<evidence type="ECO:0000256" key="9">
    <source>
        <dbReference type="HAMAP-Rule" id="MF_00422"/>
    </source>
</evidence>
<proteinExistence type="inferred from homology"/>
<protein>
    <recommendedName>
        <fullName evidence="9">Protein translocase subunit SecE</fullName>
    </recommendedName>
</protein>
<dbReference type="PANTHER" id="PTHR33910:SF1">
    <property type="entry name" value="PROTEIN TRANSLOCASE SUBUNIT SECE"/>
    <property type="match status" value="1"/>
</dbReference>
<reference evidence="10" key="1">
    <citation type="submission" date="2019-11" db="EMBL/GenBank/DDBJ databases">
        <title>Genomic insights into an expanded diversity of filamentous marine cyanobacteria reveals the extraordinary biosynthetic potential of Moorea and Okeania.</title>
        <authorList>
            <person name="Ferreira Leao T."/>
            <person name="Wang M."/>
            <person name="Moss N."/>
            <person name="Da Silva R."/>
            <person name="Sanders J."/>
            <person name="Nurk S."/>
            <person name="Gurevich A."/>
            <person name="Humphrey G."/>
            <person name="Reher R."/>
            <person name="Zhu Q."/>
            <person name="Belda-Ferre P."/>
            <person name="Glukhov E."/>
            <person name="Rex R."/>
            <person name="Dorrestein P.C."/>
            <person name="Knight R."/>
            <person name="Pevzner P."/>
            <person name="Gerwick W.H."/>
            <person name="Gerwick L."/>
        </authorList>
    </citation>
    <scope>NUCLEOTIDE SEQUENCE</scope>
    <source>
        <strain evidence="10">SIO1C4</strain>
    </source>
</reference>
<evidence type="ECO:0000313" key="10">
    <source>
        <dbReference type="EMBL" id="NER26317.1"/>
    </source>
</evidence>
<name>A0A6B3N428_9CYAN</name>
<keyword evidence="2 9" id="KW-0813">Transport</keyword>
<comment type="subcellular location">
    <subcellularLocation>
        <location evidence="9">Cell inner membrane</location>
        <topology evidence="9">Single-pass membrane protein</topology>
    </subcellularLocation>
    <subcellularLocation>
        <location evidence="9">Cellular thylakoid membrane</location>
        <topology evidence="9">Single-pass membrane protein</topology>
    </subcellularLocation>
    <subcellularLocation>
        <location evidence="1">Membrane</location>
    </subcellularLocation>
</comment>
<dbReference type="PROSITE" id="PS01067">
    <property type="entry name" value="SECE_SEC61G"/>
    <property type="match status" value="1"/>
</dbReference>
<dbReference type="GO" id="GO:0006605">
    <property type="term" value="P:protein targeting"/>
    <property type="evidence" value="ECO:0007669"/>
    <property type="project" value="UniProtKB-UniRule"/>
</dbReference>
<evidence type="ECO:0000256" key="6">
    <source>
        <dbReference type="ARBA" id="ARBA00022989"/>
    </source>
</evidence>
<comment type="subunit">
    <text evidence="9">Component of the Sec protein translocase complex. Heterotrimer consisting of SecY, SecE and SecG subunits. The heterotrimers can form oligomers, although 1 heterotrimer is thought to be able to translocate proteins. Interacts with the ribosome. Interacts with SecDF, and other proteins may be involved. Interacts with SecA.</text>
</comment>
<dbReference type="InterPro" id="IPR005807">
    <property type="entry name" value="SecE_bac"/>
</dbReference>
<sequence length="75" mass="8463">MAKKTKAEAENKETASGFNLVKFLQETKEELSKVVWPSRQQLISESAAVLLMVILSATTIYLVDNLFAWLSKQVF</sequence>
<dbReference type="HAMAP" id="MF_00422">
    <property type="entry name" value="SecE"/>
    <property type="match status" value="1"/>
</dbReference>
<accession>A0A6B3N428</accession>